<dbReference type="PANTHER" id="PTHR31299:SF0">
    <property type="entry name" value="ESTERASE, PUTATIVE (AFU_ORTHOLOGUE AFUA_1G05850)-RELATED"/>
    <property type="match status" value="1"/>
</dbReference>
<dbReference type="InterPro" id="IPR007815">
    <property type="entry name" value="Emycin_Estase"/>
</dbReference>
<dbReference type="Gene3D" id="3.30.1870.10">
    <property type="entry name" value="EreA-like, domain 2"/>
    <property type="match status" value="1"/>
</dbReference>
<dbReference type="EMBL" id="QKYT01000836">
    <property type="protein sequence ID" value="RIA81174.1"/>
    <property type="molecule type" value="Genomic_DNA"/>
</dbReference>
<organism evidence="1 2">
    <name type="scientific">Glomus cerebriforme</name>
    <dbReference type="NCBI Taxonomy" id="658196"/>
    <lineage>
        <taxon>Eukaryota</taxon>
        <taxon>Fungi</taxon>
        <taxon>Fungi incertae sedis</taxon>
        <taxon>Mucoromycota</taxon>
        <taxon>Glomeromycotina</taxon>
        <taxon>Glomeromycetes</taxon>
        <taxon>Glomerales</taxon>
        <taxon>Glomeraceae</taxon>
        <taxon>Glomus</taxon>
    </lineage>
</organism>
<proteinExistence type="predicted"/>
<dbReference type="InterPro" id="IPR052036">
    <property type="entry name" value="Hydrolase/PRTase-associated"/>
</dbReference>
<keyword evidence="2" id="KW-1185">Reference proteome</keyword>
<dbReference type="STRING" id="658196.A0A397SFG1"/>
<dbReference type="InterPro" id="IPR014622">
    <property type="entry name" value="UCP036794_erythomycin"/>
</dbReference>
<dbReference type="Proteomes" id="UP000265703">
    <property type="component" value="Unassembled WGS sequence"/>
</dbReference>
<dbReference type="SUPFAM" id="SSF159501">
    <property type="entry name" value="EreA/ChaN-like"/>
    <property type="match status" value="1"/>
</dbReference>
<dbReference type="CDD" id="cd14728">
    <property type="entry name" value="Ere-like"/>
    <property type="match status" value="1"/>
</dbReference>
<gene>
    <name evidence="1" type="ORF">C1645_837408</name>
</gene>
<dbReference type="Gene3D" id="3.40.1660.10">
    <property type="entry name" value="EreA-like (biosynthetic domain)"/>
    <property type="match status" value="2"/>
</dbReference>
<reference evidence="1 2" key="1">
    <citation type="submission" date="2018-06" db="EMBL/GenBank/DDBJ databases">
        <title>Comparative genomics reveals the genomic features of Rhizophagus irregularis, R. cerebriforme, R. diaphanum and Gigaspora rosea, and their symbiotic lifestyle signature.</title>
        <authorList>
            <person name="Morin E."/>
            <person name="San Clemente H."/>
            <person name="Chen E.C.H."/>
            <person name="De La Providencia I."/>
            <person name="Hainaut M."/>
            <person name="Kuo A."/>
            <person name="Kohler A."/>
            <person name="Murat C."/>
            <person name="Tang N."/>
            <person name="Roy S."/>
            <person name="Loubradou J."/>
            <person name="Henrissat B."/>
            <person name="Grigoriev I.V."/>
            <person name="Corradi N."/>
            <person name="Roux C."/>
            <person name="Martin F.M."/>
        </authorList>
    </citation>
    <scope>NUCLEOTIDE SEQUENCE [LARGE SCALE GENOMIC DNA]</scope>
    <source>
        <strain evidence="1 2">DAOM 227022</strain>
    </source>
</reference>
<evidence type="ECO:0000313" key="2">
    <source>
        <dbReference type="Proteomes" id="UP000265703"/>
    </source>
</evidence>
<dbReference type="AlphaFoldDB" id="A0A397SFG1"/>
<name>A0A397SFG1_9GLOM</name>
<comment type="caution">
    <text evidence="1">The sequence shown here is derived from an EMBL/GenBank/DDBJ whole genome shotgun (WGS) entry which is preliminary data.</text>
</comment>
<dbReference type="Pfam" id="PF05139">
    <property type="entry name" value="Erythro_esteras"/>
    <property type="match status" value="1"/>
</dbReference>
<sequence length="438" mass="50977">MPFGKEQSINRDLIKKHIIKLYLDNPKKDYDNLIESIGNAQVVLIGEASHGTEEFYHERCLITQRLIKEKDFTVVACEADWPDTFKINRYVQNFKSNDSKNAREALSDYQRFPTWMWRNYQIAYFVEWLKKHNDELEAKGKTEQGENRWNRYDKTGFYGLDLYSLFRSMDAVINYLEGIDVEAAERAKKAYSCFDHFDQSAESYSFSTYFQVSSSCEKEVVRVLIDMVKRRTGVNKLNEEEIDELFAAEMNAVVVKNSEEYYRTMIGAGAQSWNKRDSHMMKILISLMKYLKRQRDKPIKAVVWAHNSHVGDARQTAYKNELNIGQLAREQFGMENVYNIGFTTHTGTEKKKLPTSEELINELANKARLRERAIGVIYRPDTELQSHYLNAKISLQFDAVIHIDITSALKALPDETEDKIVRTNIKEKELPETFPAGE</sequence>
<dbReference type="OrthoDB" id="413649at2759"/>
<dbReference type="PIRSF" id="PIRSF036794">
    <property type="entry name" value="UCP_erythr_ester"/>
    <property type="match status" value="1"/>
</dbReference>
<evidence type="ECO:0000313" key="1">
    <source>
        <dbReference type="EMBL" id="RIA81174.1"/>
    </source>
</evidence>
<dbReference type="PANTHER" id="PTHR31299">
    <property type="entry name" value="ESTERASE, PUTATIVE (AFU_ORTHOLOGUE AFUA_1G05850)-RELATED"/>
    <property type="match status" value="1"/>
</dbReference>
<protein>
    <submittedName>
        <fullName evidence="1">Erythromycin esterase</fullName>
    </submittedName>
</protein>
<dbReference type="GO" id="GO:0046677">
    <property type="term" value="P:response to antibiotic"/>
    <property type="evidence" value="ECO:0007669"/>
    <property type="project" value="InterPro"/>
</dbReference>
<accession>A0A397SFG1</accession>